<keyword evidence="3" id="KW-1185">Reference proteome</keyword>
<comment type="caution">
    <text evidence="2">The sequence shown here is derived from an EMBL/GenBank/DDBJ whole genome shotgun (WGS) entry which is preliminary data.</text>
</comment>
<protein>
    <submittedName>
        <fullName evidence="2">CubicO group peptidase (Beta-lactamase class C family)</fullName>
    </submittedName>
</protein>
<name>A0ABX2A1M5_9MICO</name>
<dbReference type="PANTHER" id="PTHR43283:SF7">
    <property type="entry name" value="BETA-LACTAMASE-RELATED DOMAIN-CONTAINING PROTEIN"/>
    <property type="match status" value="1"/>
</dbReference>
<dbReference type="EMBL" id="JABEZU010000001">
    <property type="protein sequence ID" value="NOV95838.1"/>
    <property type="molecule type" value="Genomic_DNA"/>
</dbReference>
<evidence type="ECO:0000259" key="1">
    <source>
        <dbReference type="Pfam" id="PF00144"/>
    </source>
</evidence>
<dbReference type="Gene3D" id="3.40.710.10">
    <property type="entry name" value="DD-peptidase/beta-lactamase superfamily"/>
    <property type="match status" value="1"/>
</dbReference>
<evidence type="ECO:0000313" key="3">
    <source>
        <dbReference type="Proteomes" id="UP000757540"/>
    </source>
</evidence>
<dbReference type="PANTHER" id="PTHR43283">
    <property type="entry name" value="BETA-LACTAMASE-RELATED"/>
    <property type="match status" value="1"/>
</dbReference>
<gene>
    <name evidence="2" type="ORF">HDG69_000391</name>
</gene>
<proteinExistence type="predicted"/>
<evidence type="ECO:0000313" key="2">
    <source>
        <dbReference type="EMBL" id="NOV95838.1"/>
    </source>
</evidence>
<dbReference type="Proteomes" id="UP000757540">
    <property type="component" value="Unassembled WGS sequence"/>
</dbReference>
<dbReference type="InterPro" id="IPR050789">
    <property type="entry name" value="Diverse_Enzym_Activities"/>
</dbReference>
<organism evidence="2 3">
    <name type="scientific">Isoptericola halotolerans</name>
    <dbReference type="NCBI Taxonomy" id="300560"/>
    <lineage>
        <taxon>Bacteria</taxon>
        <taxon>Bacillati</taxon>
        <taxon>Actinomycetota</taxon>
        <taxon>Actinomycetes</taxon>
        <taxon>Micrococcales</taxon>
        <taxon>Promicromonosporaceae</taxon>
        <taxon>Isoptericola</taxon>
    </lineage>
</organism>
<dbReference type="SUPFAM" id="SSF56601">
    <property type="entry name" value="beta-lactamase/transpeptidase-like"/>
    <property type="match status" value="1"/>
</dbReference>
<reference evidence="2 3" key="1">
    <citation type="submission" date="2020-05" db="EMBL/GenBank/DDBJ databases">
        <title>Genomic Encyclopedia of Type Strains, Phase III (KMG-III): the genomes of soil and plant-associated and newly described type strains.</title>
        <authorList>
            <person name="Whitman W."/>
        </authorList>
    </citation>
    <scope>NUCLEOTIDE SEQUENCE [LARGE SCALE GENOMIC DNA]</scope>
    <source>
        <strain evidence="2 3">KCTC 19046</strain>
    </source>
</reference>
<sequence>MHLFASHPVKTLREFVLNPTLRIGDGEPGAPWSAPSGAPLPDGGASAELRAAVGQVADQVPGLHGVVVVHRGELVAEWYGRGKDFRQGRPLGTVTFGPRTLHDVRSVSKSVVALLYGIALADGSVPDPEAPLLEQFPEHADLATDPQRARITVGHALTMTTGLEWWERPPYTDPRNGEIAMRLAADPYRYVLGRPVVSPPGERWNYSGGTTEVLGRLISRGTGLPLAEFARRRLFAPLGLGRVEWTATTDRTPIACSGLRFAPRDLARIGQTVLDGGTWDGQQVVPADWIATMLTRHTSTGWGGYGYQWYLQGEGRDRWVGGIGNGDQRLHLLPEHDLVVVQTTGRYDGGLDTGPLPRLLAPVLDHVTSA</sequence>
<dbReference type="InterPro" id="IPR001466">
    <property type="entry name" value="Beta-lactam-related"/>
</dbReference>
<accession>A0ABX2A1M5</accession>
<dbReference type="InterPro" id="IPR012338">
    <property type="entry name" value="Beta-lactam/transpept-like"/>
</dbReference>
<dbReference type="Pfam" id="PF00144">
    <property type="entry name" value="Beta-lactamase"/>
    <property type="match status" value="1"/>
</dbReference>
<feature type="domain" description="Beta-lactamase-related" evidence="1">
    <location>
        <begin position="57"/>
        <end position="343"/>
    </location>
</feature>
<dbReference type="RefSeq" id="WP_171782101.1">
    <property type="nucleotide sequence ID" value="NZ_BAAAML010000002.1"/>
</dbReference>